<dbReference type="GO" id="GO:0005615">
    <property type="term" value="C:extracellular space"/>
    <property type="evidence" value="ECO:0007669"/>
    <property type="project" value="TreeGrafter"/>
</dbReference>
<feature type="domain" description="FAS1" evidence="4">
    <location>
        <begin position="23"/>
        <end position="190"/>
    </location>
</feature>
<dbReference type="OrthoDB" id="286301at2759"/>
<evidence type="ECO:0000256" key="1">
    <source>
        <dbReference type="SAM" id="MobiDB-lite"/>
    </source>
</evidence>
<feature type="signal peptide" evidence="3">
    <location>
        <begin position="1"/>
        <end position="19"/>
    </location>
</feature>
<reference evidence="5 6" key="1">
    <citation type="submission" date="2018-11" db="EMBL/GenBank/DDBJ databases">
        <title>Genome sequence of Saitozyma podzolica DSM 27192.</title>
        <authorList>
            <person name="Aliyu H."/>
            <person name="Gorte O."/>
            <person name="Ochsenreither K."/>
        </authorList>
    </citation>
    <scope>NUCLEOTIDE SEQUENCE [LARGE SCALE GENOMIC DNA]</scope>
    <source>
        <strain evidence="5 6">DSM 27192</strain>
    </source>
</reference>
<proteinExistence type="predicted"/>
<feature type="region of interest" description="Disordered" evidence="1">
    <location>
        <begin position="346"/>
        <end position="370"/>
    </location>
</feature>
<dbReference type="PROSITE" id="PS50213">
    <property type="entry name" value="FAS1"/>
    <property type="match status" value="2"/>
</dbReference>
<dbReference type="Pfam" id="PF02469">
    <property type="entry name" value="Fasciclin"/>
    <property type="match status" value="2"/>
</dbReference>
<dbReference type="PANTHER" id="PTHR10900">
    <property type="entry name" value="PERIOSTIN-RELATED"/>
    <property type="match status" value="1"/>
</dbReference>
<evidence type="ECO:0000256" key="2">
    <source>
        <dbReference type="SAM" id="Phobius"/>
    </source>
</evidence>
<dbReference type="EMBL" id="RSCD01000037">
    <property type="protein sequence ID" value="RSH80090.1"/>
    <property type="molecule type" value="Genomic_DNA"/>
</dbReference>
<organism evidence="5 6">
    <name type="scientific">Saitozyma podzolica</name>
    <dbReference type="NCBI Taxonomy" id="1890683"/>
    <lineage>
        <taxon>Eukaryota</taxon>
        <taxon>Fungi</taxon>
        <taxon>Dikarya</taxon>
        <taxon>Basidiomycota</taxon>
        <taxon>Agaricomycotina</taxon>
        <taxon>Tremellomycetes</taxon>
        <taxon>Tremellales</taxon>
        <taxon>Trimorphomycetaceae</taxon>
        <taxon>Saitozyma</taxon>
    </lineage>
</organism>
<gene>
    <name evidence="5" type="ORF">EHS25_007292</name>
</gene>
<evidence type="ECO:0000313" key="6">
    <source>
        <dbReference type="Proteomes" id="UP000279259"/>
    </source>
</evidence>
<name>A0A427XMJ5_9TREE</name>
<dbReference type="InterPro" id="IPR050904">
    <property type="entry name" value="Adhesion/Biosynth-related"/>
</dbReference>
<dbReference type="GO" id="GO:0016236">
    <property type="term" value="P:macroautophagy"/>
    <property type="evidence" value="ECO:0007669"/>
    <property type="project" value="TreeGrafter"/>
</dbReference>
<dbReference type="Proteomes" id="UP000279259">
    <property type="component" value="Unassembled WGS sequence"/>
</dbReference>
<evidence type="ECO:0000259" key="4">
    <source>
        <dbReference type="PROSITE" id="PS50213"/>
    </source>
</evidence>
<comment type="caution">
    <text evidence="5">The sequence shown here is derived from an EMBL/GenBank/DDBJ whole genome shotgun (WGS) entry which is preliminary data.</text>
</comment>
<keyword evidence="2" id="KW-0472">Membrane</keyword>
<evidence type="ECO:0000313" key="5">
    <source>
        <dbReference type="EMBL" id="RSH80090.1"/>
    </source>
</evidence>
<evidence type="ECO:0000256" key="3">
    <source>
        <dbReference type="SAM" id="SignalP"/>
    </source>
</evidence>
<keyword evidence="6" id="KW-1185">Reference proteome</keyword>
<dbReference type="SUPFAM" id="SSF82153">
    <property type="entry name" value="FAS1 domain"/>
    <property type="match status" value="2"/>
</dbReference>
<feature type="domain" description="FAS1" evidence="4">
    <location>
        <begin position="192"/>
        <end position="321"/>
    </location>
</feature>
<dbReference type="PANTHER" id="PTHR10900:SF122">
    <property type="entry name" value="FAS1 DOMAIN-CONTAINING PROTEIN"/>
    <property type="match status" value="1"/>
</dbReference>
<dbReference type="SMART" id="SM00554">
    <property type="entry name" value="FAS1"/>
    <property type="match status" value="2"/>
</dbReference>
<dbReference type="GO" id="GO:0000329">
    <property type="term" value="C:fungal-type vacuole membrane"/>
    <property type="evidence" value="ECO:0007669"/>
    <property type="project" value="TreeGrafter"/>
</dbReference>
<keyword evidence="3" id="KW-0732">Signal</keyword>
<dbReference type="Gene3D" id="2.30.180.10">
    <property type="entry name" value="FAS1 domain"/>
    <property type="match status" value="2"/>
</dbReference>
<feature type="chain" id="PRO_5019519812" description="FAS1 domain-containing protein" evidence="3">
    <location>
        <begin position="20"/>
        <end position="404"/>
    </location>
</feature>
<accession>A0A427XMJ5</accession>
<feature type="transmembrane region" description="Helical" evidence="2">
    <location>
        <begin position="380"/>
        <end position="403"/>
    </location>
</feature>
<keyword evidence="2" id="KW-0812">Transmembrane</keyword>
<protein>
    <recommendedName>
        <fullName evidence="4">FAS1 domain-containing protein</fullName>
    </recommendedName>
</protein>
<dbReference type="AlphaFoldDB" id="A0A427XMJ5"/>
<sequence>MLFLVIALLPLLLSPTALAQSSSSSVTAAAPSSSGAANSTQELDQANYTGLLNFAASLPNSTEGQAVLDELVTGNKTLLVPSNEAFANISQNITNVTLVAQTVAYHILNNTYTANGTRVAPNHTIARTILRDSEFSLPGNFSAPVVLTRNASNATNFEIVQFDANTTTNVSAQGPTQIANVLVYVIDQVLGLPVSIDQFAIEAYPPTLAGEIQDSGILTAIAASPGVTVFAPTSGAFDNGPDFGSNITLITEDFANHIINGSVAYSTSFATGKYTSAGGQPFKFASNSSGTYVTVGNSTAKIVQSDIIISNGVVHLIDSVLVDTESNPAAAASAFSSGIAAAQTSTEPTSPVTATTAPAASGSAPSSTVSKSAGQRVATAPWGVAMSGALAGAVVLIWSAYYLK</sequence>
<keyword evidence="2" id="KW-1133">Transmembrane helix</keyword>
<dbReference type="InterPro" id="IPR000782">
    <property type="entry name" value="FAS1_domain"/>
</dbReference>
<dbReference type="InterPro" id="IPR036378">
    <property type="entry name" value="FAS1_dom_sf"/>
</dbReference>